<dbReference type="InterPro" id="IPR000415">
    <property type="entry name" value="Nitroreductase-like"/>
</dbReference>
<feature type="domain" description="Nitroreductase" evidence="1">
    <location>
        <begin position="13"/>
        <end position="212"/>
    </location>
</feature>
<dbReference type="InterPro" id="IPR029479">
    <property type="entry name" value="Nitroreductase"/>
</dbReference>
<evidence type="ECO:0000313" key="2">
    <source>
        <dbReference type="EMBL" id="GAX25080.1"/>
    </source>
</evidence>
<dbReference type="Gene3D" id="3.40.109.10">
    <property type="entry name" value="NADH Oxidase"/>
    <property type="match status" value="1"/>
</dbReference>
<dbReference type="EMBL" id="BDSP01000219">
    <property type="protein sequence ID" value="GAX25080.1"/>
    <property type="molecule type" value="Genomic_DNA"/>
</dbReference>
<protein>
    <recommendedName>
        <fullName evidence="1">Nitroreductase domain-containing protein</fullName>
    </recommendedName>
</protein>
<name>A0A1Z5KFI1_FISSO</name>
<gene>
    <name evidence="2" type="ORF">FisN_10Lh278</name>
</gene>
<dbReference type="PANTHER" id="PTHR43543:SF1">
    <property type="entry name" value="MALONIC SEMIALDEHYDE REDUCTASE RUTE-RELATED"/>
    <property type="match status" value="1"/>
</dbReference>
<dbReference type="AlphaFoldDB" id="A0A1Z5KFI1"/>
<evidence type="ECO:0000313" key="3">
    <source>
        <dbReference type="Proteomes" id="UP000198406"/>
    </source>
</evidence>
<dbReference type="GO" id="GO:0016491">
    <property type="term" value="F:oxidoreductase activity"/>
    <property type="evidence" value="ECO:0007669"/>
    <property type="project" value="InterPro"/>
</dbReference>
<keyword evidence="3" id="KW-1185">Reference proteome</keyword>
<dbReference type="InParanoid" id="A0A1Z5KFI1"/>
<evidence type="ECO:0000259" key="1">
    <source>
        <dbReference type="Pfam" id="PF00881"/>
    </source>
</evidence>
<sequence>MSKAQVFRAIAHQRRTINRFQIDRIIPPETLQDILESTLRTPTSFNLQPTQVILVQNSATLQELAEHVMLGPRNQYRTKDCSAMVVFLADLQASQRISRILQLEQGHRHPAYLSMLPLYTSFLLGEGHLATALKQGVTRVLSSATEQPQPQIEPIQTWSTKQTALMAQSFILAATSHDIGTCVMEGFDGNQMKEVLRIPDRYHVPLVVAMGYEYEESATDRIQYTPRLPLEEVVFADTFGEPYHAVRNNTEDDDDAVANA</sequence>
<accession>A0A1Z5KFI1</accession>
<proteinExistence type="predicted"/>
<dbReference type="InterPro" id="IPR050461">
    <property type="entry name" value="Nitroreductase_HadB/RutE"/>
</dbReference>
<dbReference type="SUPFAM" id="SSF55469">
    <property type="entry name" value="FMN-dependent nitroreductase-like"/>
    <property type="match status" value="1"/>
</dbReference>
<dbReference type="PANTHER" id="PTHR43543">
    <property type="entry name" value="MALONIC SEMIALDEHYDE REDUCTASE RUTE-RELATED"/>
    <property type="match status" value="1"/>
</dbReference>
<dbReference type="Proteomes" id="UP000198406">
    <property type="component" value="Unassembled WGS sequence"/>
</dbReference>
<comment type="caution">
    <text evidence="2">The sequence shown here is derived from an EMBL/GenBank/DDBJ whole genome shotgun (WGS) entry which is preliminary data.</text>
</comment>
<dbReference type="Pfam" id="PF00881">
    <property type="entry name" value="Nitroreductase"/>
    <property type="match status" value="1"/>
</dbReference>
<dbReference type="OrthoDB" id="41362at2759"/>
<reference evidence="2 3" key="1">
    <citation type="journal article" date="2015" name="Plant Cell">
        <title>Oil accumulation by the oleaginous diatom Fistulifera solaris as revealed by the genome and transcriptome.</title>
        <authorList>
            <person name="Tanaka T."/>
            <person name="Maeda Y."/>
            <person name="Veluchamy A."/>
            <person name="Tanaka M."/>
            <person name="Abida H."/>
            <person name="Marechal E."/>
            <person name="Bowler C."/>
            <person name="Muto M."/>
            <person name="Sunaga Y."/>
            <person name="Tanaka M."/>
            <person name="Yoshino T."/>
            <person name="Taniguchi T."/>
            <person name="Fukuda Y."/>
            <person name="Nemoto M."/>
            <person name="Matsumoto M."/>
            <person name="Wong P.S."/>
            <person name="Aburatani S."/>
            <person name="Fujibuchi W."/>
        </authorList>
    </citation>
    <scope>NUCLEOTIDE SEQUENCE [LARGE SCALE GENOMIC DNA]</scope>
    <source>
        <strain evidence="2 3">JPCC DA0580</strain>
    </source>
</reference>
<organism evidence="2 3">
    <name type="scientific">Fistulifera solaris</name>
    <name type="common">Oleaginous diatom</name>
    <dbReference type="NCBI Taxonomy" id="1519565"/>
    <lineage>
        <taxon>Eukaryota</taxon>
        <taxon>Sar</taxon>
        <taxon>Stramenopiles</taxon>
        <taxon>Ochrophyta</taxon>
        <taxon>Bacillariophyta</taxon>
        <taxon>Bacillariophyceae</taxon>
        <taxon>Bacillariophycidae</taxon>
        <taxon>Naviculales</taxon>
        <taxon>Naviculaceae</taxon>
        <taxon>Fistulifera</taxon>
    </lineage>
</organism>